<feature type="compositionally biased region" description="Acidic residues" evidence="1">
    <location>
        <begin position="41"/>
        <end position="56"/>
    </location>
</feature>
<feature type="transmembrane region" description="Helical" evidence="2">
    <location>
        <begin position="495"/>
        <end position="514"/>
    </location>
</feature>
<feature type="transmembrane region" description="Helical" evidence="2">
    <location>
        <begin position="544"/>
        <end position="565"/>
    </location>
</feature>
<dbReference type="GeneID" id="25267829"/>
<protein>
    <submittedName>
        <fullName evidence="3">Uncharacterized protein</fullName>
    </submittedName>
</protein>
<dbReference type="InParanoid" id="A0A066W5J8"/>
<dbReference type="RefSeq" id="XP_013244325.1">
    <property type="nucleotide sequence ID" value="XM_013388871.1"/>
</dbReference>
<dbReference type="EMBL" id="JMSN01000022">
    <property type="protein sequence ID" value="KDN49242.1"/>
    <property type="molecule type" value="Genomic_DNA"/>
</dbReference>
<dbReference type="AlphaFoldDB" id="A0A066W5J8"/>
<proteinExistence type="predicted"/>
<evidence type="ECO:0000256" key="1">
    <source>
        <dbReference type="SAM" id="MobiDB-lite"/>
    </source>
</evidence>
<sequence length="703" mass="76268">MALMGDPVSNIQDRKDKGIYPPPSAVSPRYSSKAWPPEYGSDQEDQEKEDLEDEGEGTSYFSSKCRGGYTFVPAGGEVEGPVERTASRERESYDGVGRDDFPVMERKGCSVLADSREAWVQDVEQLYSFVLSERPILPPSISLRFTFHRGPLTPEDGDLMELPFDQKSTELFSFTVPVHLPAQSINVNTRGGQILIDVNASVSNNMSKSIIDTTRSQIVTEFDALPPGSQLRAVQDTVPCYRSAPWLKGALKYSGARQSHNARTIESTDASVGIRALLASGRASGAMDIETGLPIVQPAAHAAAAQIEDAAANGNGRGAGRRLANVKAPKKIIEEWNATRAKGLREPWRGPPLRPSRDGSSCDDDAHLPSSTDGFLEDPPKIRSALYRSLSDFIREEAHLASAKIMLFEHLPYGWDLDALSKSVQTLINTANAPGTVPPTSAAPLHPRIARVRITYERIPPWLDLQVRHTREWLPFWGGGLPVNAGVSLAGAQSWVMACFAAAFAGGIFALVSFGSSSPSWHGNSPSPGAPSQMASSAGNINATLAWTALLLAIVSGAIGVYTMIQIAHVRASDTILMAHALKSWRHTGLPASYSRNEVVREMQERHASAVDARSAGDERGNIAPLTLARRPDGWYVLAAGLREGDWLGAHKDWLLEAVRLKKSGDLSADFLENSRDGPGAFERADEQLAQMTEVREDTWTGL</sequence>
<evidence type="ECO:0000313" key="3">
    <source>
        <dbReference type="EMBL" id="KDN49242.1"/>
    </source>
</evidence>
<evidence type="ECO:0000256" key="2">
    <source>
        <dbReference type="SAM" id="Phobius"/>
    </source>
</evidence>
<gene>
    <name evidence="3" type="ORF">K437DRAFT_80167</name>
</gene>
<accession>A0A066W5J8</accession>
<organism evidence="3 4">
    <name type="scientific">Tilletiaria anomala (strain ATCC 24038 / CBS 436.72 / UBC 951)</name>
    <dbReference type="NCBI Taxonomy" id="1037660"/>
    <lineage>
        <taxon>Eukaryota</taxon>
        <taxon>Fungi</taxon>
        <taxon>Dikarya</taxon>
        <taxon>Basidiomycota</taxon>
        <taxon>Ustilaginomycotina</taxon>
        <taxon>Exobasidiomycetes</taxon>
        <taxon>Georgefischeriales</taxon>
        <taxon>Tilletiariaceae</taxon>
        <taxon>Tilletiaria</taxon>
    </lineage>
</organism>
<keyword evidence="4" id="KW-1185">Reference proteome</keyword>
<reference evidence="3 4" key="1">
    <citation type="submission" date="2014-05" db="EMBL/GenBank/DDBJ databases">
        <title>Draft genome sequence of a rare smut relative, Tilletiaria anomala UBC 951.</title>
        <authorList>
            <consortium name="DOE Joint Genome Institute"/>
            <person name="Toome M."/>
            <person name="Kuo A."/>
            <person name="Henrissat B."/>
            <person name="Lipzen A."/>
            <person name="Tritt A."/>
            <person name="Yoshinaga Y."/>
            <person name="Zane M."/>
            <person name="Barry K."/>
            <person name="Grigoriev I.V."/>
            <person name="Spatafora J.W."/>
            <person name="Aimea M.C."/>
        </authorList>
    </citation>
    <scope>NUCLEOTIDE SEQUENCE [LARGE SCALE GENOMIC DNA]</scope>
    <source>
        <strain evidence="3 4">UBC 951</strain>
    </source>
</reference>
<feature type="region of interest" description="Disordered" evidence="1">
    <location>
        <begin position="1"/>
        <end position="61"/>
    </location>
</feature>
<keyword evidence="2" id="KW-0472">Membrane</keyword>
<evidence type="ECO:0000313" key="4">
    <source>
        <dbReference type="Proteomes" id="UP000027361"/>
    </source>
</evidence>
<name>A0A066W5J8_TILAU</name>
<dbReference type="HOGENOM" id="CLU_392412_0_0_1"/>
<feature type="region of interest" description="Disordered" evidence="1">
    <location>
        <begin position="343"/>
        <end position="376"/>
    </location>
</feature>
<keyword evidence="2" id="KW-1133">Transmembrane helix</keyword>
<comment type="caution">
    <text evidence="3">The sequence shown here is derived from an EMBL/GenBank/DDBJ whole genome shotgun (WGS) entry which is preliminary data.</text>
</comment>
<keyword evidence="2" id="KW-0812">Transmembrane</keyword>
<dbReference type="Proteomes" id="UP000027361">
    <property type="component" value="Unassembled WGS sequence"/>
</dbReference>